<dbReference type="InterPro" id="IPR025827">
    <property type="entry name" value="Zn_ribbon_recom_dom"/>
</dbReference>
<keyword evidence="4" id="KW-1185">Reference proteome</keyword>
<dbReference type="InterPro" id="IPR036162">
    <property type="entry name" value="Resolvase-like_N_sf"/>
</dbReference>
<dbReference type="PANTHER" id="PTHR30461">
    <property type="entry name" value="DNA-INVERTASE FROM LAMBDOID PROPHAGE"/>
    <property type="match status" value="1"/>
</dbReference>
<dbReference type="PROSITE" id="PS51736">
    <property type="entry name" value="RECOMBINASES_3"/>
    <property type="match status" value="1"/>
</dbReference>
<accession>A0A4R8WHJ0</accession>
<comment type="caution">
    <text evidence="3">The sequence shown here is derived from an EMBL/GenBank/DDBJ whole genome shotgun (WGS) entry which is preliminary data.</text>
</comment>
<evidence type="ECO:0000313" key="4">
    <source>
        <dbReference type="Proteomes" id="UP000298412"/>
    </source>
</evidence>
<name>A0A4R8WHJ0_9MICO</name>
<dbReference type="SUPFAM" id="SSF53041">
    <property type="entry name" value="Resolvase-like"/>
    <property type="match status" value="1"/>
</dbReference>
<evidence type="ECO:0000259" key="1">
    <source>
        <dbReference type="PROSITE" id="PS51736"/>
    </source>
</evidence>
<dbReference type="GO" id="GO:0000150">
    <property type="term" value="F:DNA strand exchange activity"/>
    <property type="evidence" value="ECO:0007669"/>
    <property type="project" value="InterPro"/>
</dbReference>
<dbReference type="InterPro" id="IPR038109">
    <property type="entry name" value="DNA_bind_recomb_sf"/>
</dbReference>
<dbReference type="Pfam" id="PF00239">
    <property type="entry name" value="Resolvase"/>
    <property type="match status" value="1"/>
</dbReference>
<reference evidence="3 4" key="1">
    <citation type="submission" date="2019-03" db="EMBL/GenBank/DDBJ databases">
        <title>Genomics of glacier-inhabiting Cryobacterium strains.</title>
        <authorList>
            <person name="Liu Q."/>
            <person name="Xin Y.-H."/>
        </authorList>
    </citation>
    <scope>NUCLEOTIDE SEQUENCE [LARGE SCALE GENOMIC DNA]</scope>
    <source>
        <strain evidence="3 4">MDT1-3</strain>
    </source>
</reference>
<dbReference type="RefSeq" id="WP_134569312.1">
    <property type="nucleotide sequence ID" value="NZ_SOFP01000079.1"/>
</dbReference>
<evidence type="ECO:0000259" key="2">
    <source>
        <dbReference type="PROSITE" id="PS51737"/>
    </source>
</evidence>
<dbReference type="Pfam" id="PF13408">
    <property type="entry name" value="Zn_ribbon_recom"/>
    <property type="match status" value="1"/>
</dbReference>
<evidence type="ECO:0000313" key="3">
    <source>
        <dbReference type="EMBL" id="TFC09875.1"/>
    </source>
</evidence>
<dbReference type="InterPro" id="IPR050639">
    <property type="entry name" value="SSR_resolvase"/>
</dbReference>
<dbReference type="GO" id="GO:0003677">
    <property type="term" value="F:DNA binding"/>
    <property type="evidence" value="ECO:0007669"/>
    <property type="project" value="InterPro"/>
</dbReference>
<sequence>MKRVAIYARMSSVRKRGDQSEADALELLGTAGVDRQVADCRQKALDENLSVVAEFVDNNRSAYDRRKKRPEWEKLKLLIADGAIEGIVVWHADRLYRHPGDVNEIIDLIETGAGLEIFACQSGRVDLNTSAGKMVARIMGDVSWQEVEHKAERQSRQILETAKQGLSHGGPIPVGYKRGAHPGERVIDDEQAAILREAARRYLEDGASLNAITMYARDELKRPKLKPISMKDMLTRPAVIGLRQHVPVAVRNRHNAKRANGKATGEVPAMVAQYPASWEPIFDEETHARLMARLFNPKNSRGGRPQLRSLLAGVLECGSCGARMSFSTKSYKCSTNSGGCGKVSISASGIENSILGFMPTALGTGTLTLNESDPVDESKDRQMLSRLEKKRREYHELYKNDFISLDDLRTHLNDLNLRISIIEVSHSEASRQEAAKRQVVNGMAHWESASREEKRSIIRSLFRKIVVMPSAKGKNAGCNLDLGRIHLHIGDAILENSDYVVMRSDTIPPMPDIEIDEHNHAFRQWQQDMAELTD</sequence>
<dbReference type="InterPro" id="IPR006119">
    <property type="entry name" value="Resolv_N"/>
</dbReference>
<dbReference type="InterPro" id="IPR011109">
    <property type="entry name" value="DNA_bind_recombinase_dom"/>
</dbReference>
<feature type="domain" description="Recombinase" evidence="2">
    <location>
        <begin position="173"/>
        <end position="300"/>
    </location>
</feature>
<dbReference type="EMBL" id="SOFP01000079">
    <property type="protein sequence ID" value="TFC09875.1"/>
    <property type="molecule type" value="Genomic_DNA"/>
</dbReference>
<dbReference type="PANTHER" id="PTHR30461:SF23">
    <property type="entry name" value="DNA RECOMBINASE-RELATED"/>
    <property type="match status" value="1"/>
</dbReference>
<dbReference type="AlphaFoldDB" id="A0A4R8WHJ0"/>
<dbReference type="SMART" id="SM00857">
    <property type="entry name" value="Resolvase"/>
    <property type="match status" value="1"/>
</dbReference>
<dbReference type="Gene3D" id="3.90.1750.20">
    <property type="entry name" value="Putative Large Serine Recombinase, Chain B, Domain 2"/>
    <property type="match status" value="1"/>
</dbReference>
<proteinExistence type="predicted"/>
<feature type="domain" description="Resolvase/invertase-type recombinase catalytic" evidence="1">
    <location>
        <begin position="3"/>
        <end position="165"/>
    </location>
</feature>
<dbReference type="Pfam" id="PF07508">
    <property type="entry name" value="Recombinase"/>
    <property type="match status" value="1"/>
</dbReference>
<dbReference type="OrthoDB" id="4500247at2"/>
<organism evidence="3 4">
    <name type="scientific">Cryobacterium algoritolerans</name>
    <dbReference type="NCBI Taxonomy" id="1259184"/>
    <lineage>
        <taxon>Bacteria</taxon>
        <taxon>Bacillati</taxon>
        <taxon>Actinomycetota</taxon>
        <taxon>Actinomycetes</taxon>
        <taxon>Micrococcales</taxon>
        <taxon>Microbacteriaceae</taxon>
        <taxon>Cryobacterium</taxon>
    </lineage>
</organism>
<dbReference type="PROSITE" id="PS51737">
    <property type="entry name" value="RECOMBINASE_DNA_BIND"/>
    <property type="match status" value="1"/>
</dbReference>
<gene>
    <name evidence="3" type="ORF">E3O19_16155</name>
</gene>
<dbReference type="CDD" id="cd00338">
    <property type="entry name" value="Ser_Recombinase"/>
    <property type="match status" value="1"/>
</dbReference>
<protein>
    <submittedName>
        <fullName evidence="3">Recombinase family protein</fullName>
    </submittedName>
</protein>
<dbReference type="Gene3D" id="3.40.50.1390">
    <property type="entry name" value="Resolvase, N-terminal catalytic domain"/>
    <property type="match status" value="1"/>
</dbReference>
<dbReference type="Proteomes" id="UP000298412">
    <property type="component" value="Unassembled WGS sequence"/>
</dbReference>